<dbReference type="GO" id="GO:0042597">
    <property type="term" value="C:periplasmic space"/>
    <property type="evidence" value="ECO:0007669"/>
    <property type="project" value="UniProtKB-ARBA"/>
</dbReference>
<dbReference type="Gene3D" id="3.90.76.10">
    <property type="entry name" value="Dipeptide-binding Protein, Domain 1"/>
    <property type="match status" value="1"/>
</dbReference>
<dbReference type="Pfam" id="PF00496">
    <property type="entry name" value="SBP_bac_5"/>
    <property type="match status" value="1"/>
</dbReference>
<dbReference type="InterPro" id="IPR000914">
    <property type="entry name" value="SBP_5_dom"/>
</dbReference>
<dbReference type="PANTHER" id="PTHR30290">
    <property type="entry name" value="PERIPLASMIC BINDING COMPONENT OF ABC TRANSPORTER"/>
    <property type="match status" value="1"/>
</dbReference>
<dbReference type="CDD" id="cd00995">
    <property type="entry name" value="PBP2_NikA_DppA_OppA_like"/>
    <property type="match status" value="1"/>
</dbReference>
<evidence type="ECO:0000256" key="2">
    <source>
        <dbReference type="ARBA" id="ARBA00005695"/>
    </source>
</evidence>
<dbReference type="EMBL" id="CP031264">
    <property type="protein sequence ID" value="AXI80954.1"/>
    <property type="molecule type" value="Genomic_DNA"/>
</dbReference>
<dbReference type="Gene3D" id="3.40.190.10">
    <property type="entry name" value="Periplasmic binding protein-like II"/>
    <property type="match status" value="1"/>
</dbReference>
<protein>
    <submittedName>
        <fullName evidence="7">ABC transporter substrate-binding protein</fullName>
    </submittedName>
</protein>
<evidence type="ECO:0000313" key="7">
    <source>
        <dbReference type="EMBL" id="AXI80954.1"/>
    </source>
</evidence>
<dbReference type="PANTHER" id="PTHR30290:SF10">
    <property type="entry name" value="PERIPLASMIC OLIGOPEPTIDE-BINDING PROTEIN-RELATED"/>
    <property type="match status" value="1"/>
</dbReference>
<dbReference type="Proteomes" id="UP000249340">
    <property type="component" value="Chromosome"/>
</dbReference>
<dbReference type="Gene3D" id="3.10.105.10">
    <property type="entry name" value="Dipeptide-binding Protein, Domain 3"/>
    <property type="match status" value="1"/>
</dbReference>
<dbReference type="SUPFAM" id="SSF53850">
    <property type="entry name" value="Periplasmic binding protein-like II"/>
    <property type="match status" value="1"/>
</dbReference>
<dbReference type="KEGG" id="stri:C7M71_029805"/>
<keyword evidence="3" id="KW-0813">Transport</keyword>
<evidence type="ECO:0000256" key="4">
    <source>
        <dbReference type="ARBA" id="ARBA00022729"/>
    </source>
</evidence>
<evidence type="ECO:0000256" key="3">
    <source>
        <dbReference type="ARBA" id="ARBA00022448"/>
    </source>
</evidence>
<dbReference type="PIRSF" id="PIRSF002741">
    <property type="entry name" value="MppA"/>
    <property type="match status" value="1"/>
</dbReference>
<feature type="region of interest" description="Disordered" evidence="5">
    <location>
        <begin position="46"/>
        <end position="67"/>
    </location>
</feature>
<evidence type="ECO:0000259" key="6">
    <source>
        <dbReference type="Pfam" id="PF00496"/>
    </source>
</evidence>
<comment type="subcellular location">
    <subcellularLocation>
        <location evidence="1">Cell envelope</location>
    </subcellularLocation>
</comment>
<keyword evidence="4" id="KW-0732">Signal</keyword>
<dbReference type="InterPro" id="IPR039424">
    <property type="entry name" value="SBP_5"/>
</dbReference>
<dbReference type="GO" id="GO:1904680">
    <property type="term" value="F:peptide transmembrane transporter activity"/>
    <property type="evidence" value="ECO:0007669"/>
    <property type="project" value="TreeGrafter"/>
</dbReference>
<reference evidence="8" key="1">
    <citation type="submission" date="2018-07" db="EMBL/GenBank/DDBJ databases">
        <title>Streptacidiphilus bronchialis DSM 106435 chromosome.</title>
        <authorList>
            <person name="Batra D."/>
            <person name="Gulvik C.A."/>
        </authorList>
    </citation>
    <scope>NUCLEOTIDE SEQUENCE [LARGE SCALE GENOMIC DNA]</scope>
    <source>
        <strain evidence="8">DSM 106435</strain>
    </source>
</reference>
<dbReference type="InterPro" id="IPR030678">
    <property type="entry name" value="Peptide/Ni-bd"/>
</dbReference>
<gene>
    <name evidence="7" type="ORF">C7M71_029805</name>
</gene>
<dbReference type="AlphaFoldDB" id="A0A345T4P9"/>
<feature type="domain" description="Solute-binding protein family 5" evidence="6">
    <location>
        <begin position="115"/>
        <end position="477"/>
    </location>
</feature>
<evidence type="ECO:0000256" key="1">
    <source>
        <dbReference type="ARBA" id="ARBA00004196"/>
    </source>
</evidence>
<evidence type="ECO:0000313" key="8">
    <source>
        <dbReference type="Proteomes" id="UP000249340"/>
    </source>
</evidence>
<name>A0A345T4P9_9ACTN</name>
<proteinExistence type="inferred from homology"/>
<keyword evidence="8" id="KW-1185">Reference proteome</keyword>
<dbReference type="GO" id="GO:0015833">
    <property type="term" value="P:peptide transport"/>
    <property type="evidence" value="ECO:0007669"/>
    <property type="project" value="TreeGrafter"/>
</dbReference>
<dbReference type="GO" id="GO:0043190">
    <property type="term" value="C:ATP-binding cassette (ABC) transporter complex"/>
    <property type="evidence" value="ECO:0007669"/>
    <property type="project" value="InterPro"/>
</dbReference>
<comment type="similarity">
    <text evidence="2">Belongs to the bacterial solute-binding protein 5 family.</text>
</comment>
<evidence type="ECO:0000256" key="5">
    <source>
        <dbReference type="SAM" id="MobiDB-lite"/>
    </source>
</evidence>
<accession>A0A345T4P9</accession>
<dbReference type="GO" id="GO:0030313">
    <property type="term" value="C:cell envelope"/>
    <property type="evidence" value="ECO:0007669"/>
    <property type="project" value="UniProtKB-SubCell"/>
</dbReference>
<sequence length="566" mass="61264">MRCPAHARCRRRITGDRPGRAEVRNRAFVACAVAGVISLAGCGNPAHPPSGDRSTDAGTLVDTPAAKGDADRVTWNVPYGEPTSLDPLKSANYPENEVLSNLCESLMRVNPDYSVTPGLAESASHPTPTTWVYDLRKGVKFWDGKEMTADDVVYSLKRHMDPAEGSFWASSMLTGNIASIEKTGDLQVTVTLKKPDVVINQYMATPLGAITEAAFTRQAGAKFGTPDKGVMCTGPFSLKSWDKGSQITMVRNDSYWDQARKAHAKEFDFRFIVDPATLTNALKTGEIDGSYDVPTDAVDQLSNAANGTLYLGRSMQLVAIIGTGEGPFADPRLRTALLAAVDREAIAKTVFAGTAAPLRSVVPPGSSSYASEVYEKAYDKLRPTTVDIDGAKKLVEEAGRPSGPIVIAYPSERTVYEDILAEVQSSGKKIGLDIRPQGVPSARYGALFSDAEARKGYSGFVTTNYLDVPEPLAFLRRHIDHGSPDNYDNFTDPEITTLLEQASAETDDTKRAELTTEVEAKYMAKTPWLPMVAPSTRLFMNSRITGAPASFDYLYYPWAAAVGSAK</sequence>
<organism evidence="7 8">
    <name type="scientific">Peterkaempfera bronchialis</name>
    <dbReference type="NCBI Taxonomy" id="2126346"/>
    <lineage>
        <taxon>Bacteria</taxon>
        <taxon>Bacillati</taxon>
        <taxon>Actinomycetota</taxon>
        <taxon>Actinomycetes</taxon>
        <taxon>Kitasatosporales</taxon>
        <taxon>Streptomycetaceae</taxon>
        <taxon>Peterkaempfera</taxon>
    </lineage>
</organism>
<dbReference type="OrthoDB" id="5243526at2"/>